<evidence type="ECO:0000256" key="1">
    <source>
        <dbReference type="ARBA" id="ARBA00004340"/>
    </source>
</evidence>
<evidence type="ECO:0000256" key="2">
    <source>
        <dbReference type="ARBA" id="ARBA00004613"/>
    </source>
</evidence>
<evidence type="ECO:0000259" key="4">
    <source>
        <dbReference type="Pfam" id="PF20147"/>
    </source>
</evidence>
<keyword evidence="6" id="KW-1185">Reference proteome</keyword>
<dbReference type="EMBL" id="JAAAUY010001317">
    <property type="protein sequence ID" value="KAF9323290.1"/>
    <property type="molecule type" value="Genomic_DNA"/>
</dbReference>
<protein>
    <recommendedName>
        <fullName evidence="4">Crinkler effector protein N-terminal domain-containing protein</fullName>
    </recommendedName>
</protein>
<sequence length="174" mass="19435">MTNNHLTLFCIVDGESVSHAFKLKNIPSSDDVDDLKDLIKTKQSPDFDDVVANKLTLWRVTIPEDKQSAAITIDALRDKTELNDPRELLSELFPENPDRNTYIIVQRPPHVHTPVPARVSTPLSGYLSDNSRPGTPLSGDLRADIKKITDKFFAPGTPITDFLDAYVRGELKLP</sequence>
<accession>A0A9P5SA42</accession>
<reference evidence="5" key="1">
    <citation type="journal article" date="2020" name="Fungal Divers.">
        <title>Resolving the Mortierellaceae phylogeny through synthesis of multi-gene phylogenetics and phylogenomics.</title>
        <authorList>
            <person name="Vandepol N."/>
            <person name="Liber J."/>
            <person name="Desiro A."/>
            <person name="Na H."/>
            <person name="Kennedy M."/>
            <person name="Barry K."/>
            <person name="Grigoriev I.V."/>
            <person name="Miller A.N."/>
            <person name="O'Donnell K."/>
            <person name="Stajich J.E."/>
            <person name="Bonito G."/>
        </authorList>
    </citation>
    <scope>NUCLEOTIDE SEQUENCE</scope>
    <source>
        <strain evidence="5">NVP1</strain>
    </source>
</reference>
<feature type="domain" description="Crinkler effector protein N-terminal" evidence="4">
    <location>
        <begin position="6"/>
        <end position="106"/>
    </location>
</feature>
<comment type="caution">
    <text evidence="5">The sequence shown here is derived from an EMBL/GenBank/DDBJ whole genome shotgun (WGS) entry which is preliminary data.</text>
</comment>
<evidence type="ECO:0000313" key="5">
    <source>
        <dbReference type="EMBL" id="KAF9323290.1"/>
    </source>
</evidence>
<dbReference type="AlphaFoldDB" id="A0A9P5SA42"/>
<evidence type="ECO:0000256" key="3">
    <source>
        <dbReference type="ARBA" id="ARBA00022525"/>
    </source>
</evidence>
<dbReference type="Proteomes" id="UP000696485">
    <property type="component" value="Unassembled WGS sequence"/>
</dbReference>
<dbReference type="Pfam" id="PF20147">
    <property type="entry name" value="Crinkler"/>
    <property type="match status" value="1"/>
</dbReference>
<dbReference type="GO" id="GO:0005576">
    <property type="term" value="C:extracellular region"/>
    <property type="evidence" value="ECO:0007669"/>
    <property type="project" value="UniProtKB-SubCell"/>
</dbReference>
<dbReference type="InterPro" id="IPR045379">
    <property type="entry name" value="Crinkler_N"/>
</dbReference>
<evidence type="ECO:0000313" key="6">
    <source>
        <dbReference type="Proteomes" id="UP000696485"/>
    </source>
</evidence>
<proteinExistence type="predicted"/>
<name>A0A9P5SA42_9FUNG</name>
<comment type="subcellular location">
    <subcellularLocation>
        <location evidence="1">Host cell</location>
    </subcellularLocation>
    <subcellularLocation>
        <location evidence="2">Secreted</location>
    </subcellularLocation>
</comment>
<feature type="non-terminal residue" evidence="5">
    <location>
        <position position="174"/>
    </location>
</feature>
<organism evidence="5 6">
    <name type="scientific">Podila minutissima</name>
    <dbReference type="NCBI Taxonomy" id="64525"/>
    <lineage>
        <taxon>Eukaryota</taxon>
        <taxon>Fungi</taxon>
        <taxon>Fungi incertae sedis</taxon>
        <taxon>Mucoromycota</taxon>
        <taxon>Mortierellomycotina</taxon>
        <taxon>Mortierellomycetes</taxon>
        <taxon>Mortierellales</taxon>
        <taxon>Mortierellaceae</taxon>
        <taxon>Podila</taxon>
    </lineage>
</organism>
<keyword evidence="3" id="KW-0964">Secreted</keyword>
<gene>
    <name evidence="5" type="ORF">BG006_001596</name>
</gene>
<dbReference type="GO" id="GO:0043657">
    <property type="term" value="C:host cell"/>
    <property type="evidence" value="ECO:0007669"/>
    <property type="project" value="UniProtKB-SubCell"/>
</dbReference>